<organism evidence="3">
    <name type="scientific">Auxenochlorella protothecoides</name>
    <name type="common">Green microalga</name>
    <name type="synonym">Chlorella protothecoides</name>
    <dbReference type="NCBI Taxonomy" id="3075"/>
    <lineage>
        <taxon>Eukaryota</taxon>
        <taxon>Viridiplantae</taxon>
        <taxon>Chlorophyta</taxon>
        <taxon>core chlorophytes</taxon>
        <taxon>Trebouxiophyceae</taxon>
        <taxon>Chlorellales</taxon>
        <taxon>Chlorellaceae</taxon>
        <taxon>Auxenochlorella</taxon>
    </lineage>
</organism>
<evidence type="ECO:0000256" key="1">
    <source>
        <dbReference type="SAM" id="MobiDB-lite"/>
    </source>
</evidence>
<feature type="region of interest" description="Disordered" evidence="1">
    <location>
        <begin position="80"/>
        <end position="107"/>
    </location>
</feature>
<proteinExistence type="predicted"/>
<dbReference type="EMBL" id="GDKF01007357">
    <property type="protein sequence ID" value="JAT71265.1"/>
    <property type="molecule type" value="Transcribed_RNA"/>
</dbReference>
<evidence type="ECO:0000313" key="3">
    <source>
        <dbReference type="EMBL" id="JAT78271.1"/>
    </source>
</evidence>
<sequence length="107" mass="12140">MSVRNIERAFNALHSQHNEEAALADPAQARVQQAQTEADRLRSLSTSMTTADVIERILLHYAERDYFRWEVEKSEALSILSDGGRGDAPFQSETRTLGKMPARRLRP</sequence>
<protein>
    <submittedName>
        <fullName evidence="3">Uncharacterized protein</fullName>
    </submittedName>
</protein>
<name>A0A1D2AGQ9_AUXPR</name>
<evidence type="ECO:0000313" key="2">
    <source>
        <dbReference type="EMBL" id="JAT71265.1"/>
    </source>
</evidence>
<dbReference type="AlphaFoldDB" id="A0A1D2AGQ9"/>
<dbReference type="EMBL" id="GDKF01000351">
    <property type="protein sequence ID" value="JAT78271.1"/>
    <property type="molecule type" value="Transcribed_RNA"/>
</dbReference>
<gene>
    <name evidence="3" type="ORF">g.8267</name>
    <name evidence="2" type="ORF">g.8268</name>
</gene>
<reference evidence="3" key="1">
    <citation type="submission" date="2015-08" db="EMBL/GenBank/DDBJ databases">
        <authorList>
            <person name="Babu N.S."/>
            <person name="Beckwith C.J."/>
            <person name="Beseler K.G."/>
            <person name="Brison A."/>
            <person name="Carone J.V."/>
            <person name="Caskin T.P."/>
            <person name="Diamond M."/>
            <person name="Durham M.E."/>
            <person name="Foxe J.M."/>
            <person name="Go M."/>
            <person name="Henderson B.A."/>
            <person name="Jones I.B."/>
            <person name="McGettigan J.A."/>
            <person name="Micheletti S.J."/>
            <person name="Nasrallah M.E."/>
            <person name="Ortiz D."/>
            <person name="Piller C.R."/>
            <person name="Privatt S.R."/>
            <person name="Schneider S.L."/>
            <person name="Sharp S."/>
            <person name="Smith T.C."/>
            <person name="Stanton J.D."/>
            <person name="Ullery H.E."/>
            <person name="Wilson R.J."/>
            <person name="Serrano M.G."/>
            <person name="Buck G."/>
            <person name="Lee V."/>
            <person name="Wang Y."/>
            <person name="Carvalho R."/>
            <person name="Voegtly L."/>
            <person name="Shi R."/>
            <person name="Duckworth R."/>
            <person name="Johnson A."/>
            <person name="Loviza R."/>
            <person name="Walstead R."/>
            <person name="Shah Z."/>
            <person name="Kiflezghi M."/>
            <person name="Wade K."/>
            <person name="Ball S.L."/>
            <person name="Bradley K.W."/>
            <person name="Asai D.J."/>
            <person name="Bowman C.A."/>
            <person name="Russell D.A."/>
            <person name="Pope W.H."/>
            <person name="Jacobs-Sera D."/>
            <person name="Hendrix R.W."/>
            <person name="Hatfull G.F."/>
        </authorList>
    </citation>
    <scope>NUCLEOTIDE SEQUENCE</scope>
</reference>
<accession>A0A1D2AGQ9</accession>